<organism evidence="3 4">
    <name type="scientific">Linnemannia hyalina</name>
    <dbReference type="NCBI Taxonomy" id="64524"/>
    <lineage>
        <taxon>Eukaryota</taxon>
        <taxon>Fungi</taxon>
        <taxon>Fungi incertae sedis</taxon>
        <taxon>Mucoromycota</taxon>
        <taxon>Mortierellomycotina</taxon>
        <taxon>Mortierellomycetes</taxon>
        <taxon>Mortierellales</taxon>
        <taxon>Mortierellaceae</taxon>
        <taxon>Linnemannia</taxon>
    </lineage>
</organism>
<sequence length="450" mass="45700">MKLFTAVALTLSIFAVSTTAAPIASPDGLGDLLGGFGNIVPFGDLTGANAADTESLASPSLSNPSVESTTDAANPAALARRGLGGLLGGLGNALPLGGSRGANAADTESLASPSLSNPSVESTTDAANPAALARRGLGDLLGGFGNIVPFGDLTGANAADTESLASPSLSNPSVESTTDAANPAALARRGLGDLLGGLGNALPLGGSRGANAADTESLASPSLSNPSVESTTDAANPAALTRRGLIPVDINAIVDVLVKVNTEVIVKAITELKVNVCADIRSKLHLVAQGVLTTDTDVVIPKISAKVDSETRVIVNTKVDLDTKAIVLSNIGEHARHVIHKHCPHEDAICISKAAGDIVADVEALVKLDIDRLFIALKTNLMIHVRAKLQVLIRELGLNLIVEQIHLQGFVDAVADVDVHLNLCAHVIVKGLHVTVVATAVAAIKSLLGL</sequence>
<dbReference type="EMBL" id="JAHRHY010000023">
    <property type="protein sequence ID" value="KAG9061680.1"/>
    <property type="molecule type" value="Genomic_DNA"/>
</dbReference>
<feature type="region of interest" description="Disordered" evidence="1">
    <location>
        <begin position="210"/>
        <end position="234"/>
    </location>
</feature>
<evidence type="ECO:0000313" key="3">
    <source>
        <dbReference type="EMBL" id="KAG9061680.1"/>
    </source>
</evidence>
<evidence type="ECO:0000256" key="1">
    <source>
        <dbReference type="SAM" id="MobiDB-lite"/>
    </source>
</evidence>
<gene>
    <name evidence="3" type="ORF">KI688_007261</name>
</gene>
<dbReference type="OrthoDB" id="2424660at2759"/>
<feature type="signal peptide" evidence="2">
    <location>
        <begin position="1"/>
        <end position="20"/>
    </location>
</feature>
<keyword evidence="4" id="KW-1185">Reference proteome</keyword>
<reference evidence="3" key="1">
    <citation type="submission" date="2021-06" db="EMBL/GenBank/DDBJ databases">
        <title>Genome Sequence of Mortierella hyaline Strain SCG-10, a Cold-Adapted, Nitrate-Reducing Fungus Isolated from Soil in Minnesota, USA.</title>
        <authorList>
            <person name="Aldossari N."/>
        </authorList>
    </citation>
    <scope>NUCLEOTIDE SEQUENCE</scope>
    <source>
        <strain evidence="3">SCG-10</strain>
    </source>
</reference>
<evidence type="ECO:0000313" key="4">
    <source>
        <dbReference type="Proteomes" id="UP000707451"/>
    </source>
</evidence>
<feature type="compositionally biased region" description="Polar residues" evidence="1">
    <location>
        <begin position="109"/>
        <end position="126"/>
    </location>
</feature>
<comment type="caution">
    <text evidence="3">The sequence shown here is derived from an EMBL/GenBank/DDBJ whole genome shotgun (WGS) entry which is preliminary data.</text>
</comment>
<proteinExistence type="predicted"/>
<accession>A0A9P7XHT3</accession>
<protein>
    <submittedName>
        <fullName evidence="3">Uncharacterized protein</fullName>
    </submittedName>
</protein>
<feature type="region of interest" description="Disordered" evidence="1">
    <location>
        <begin position="102"/>
        <end position="126"/>
    </location>
</feature>
<keyword evidence="2" id="KW-0732">Signal</keyword>
<dbReference type="AlphaFoldDB" id="A0A9P7XHT3"/>
<evidence type="ECO:0000256" key="2">
    <source>
        <dbReference type="SAM" id="SignalP"/>
    </source>
</evidence>
<feature type="compositionally biased region" description="Polar residues" evidence="1">
    <location>
        <begin position="217"/>
        <end position="234"/>
    </location>
</feature>
<dbReference type="Proteomes" id="UP000707451">
    <property type="component" value="Unassembled WGS sequence"/>
</dbReference>
<name>A0A9P7XHT3_9FUNG</name>
<feature type="chain" id="PRO_5040285455" evidence="2">
    <location>
        <begin position="21"/>
        <end position="450"/>
    </location>
</feature>